<feature type="domain" description="HTH lysR-type" evidence="5">
    <location>
        <begin position="1"/>
        <end position="59"/>
    </location>
</feature>
<accession>A0A3N4WF56</accession>
<evidence type="ECO:0000256" key="4">
    <source>
        <dbReference type="ARBA" id="ARBA00023163"/>
    </source>
</evidence>
<evidence type="ECO:0000256" key="1">
    <source>
        <dbReference type="ARBA" id="ARBA00009437"/>
    </source>
</evidence>
<dbReference type="OrthoDB" id="8885940at2"/>
<dbReference type="EMBL" id="RKQP01000002">
    <property type="protein sequence ID" value="RPE83884.1"/>
    <property type="molecule type" value="Genomic_DNA"/>
</dbReference>
<comment type="similarity">
    <text evidence="1">Belongs to the LysR transcriptional regulatory family.</text>
</comment>
<keyword evidence="2" id="KW-0805">Transcription regulation</keyword>
<dbReference type="GO" id="GO:0006351">
    <property type="term" value="P:DNA-templated transcription"/>
    <property type="evidence" value="ECO:0007669"/>
    <property type="project" value="TreeGrafter"/>
</dbReference>
<evidence type="ECO:0000256" key="2">
    <source>
        <dbReference type="ARBA" id="ARBA00023015"/>
    </source>
</evidence>
<dbReference type="GO" id="GO:0003700">
    <property type="term" value="F:DNA-binding transcription factor activity"/>
    <property type="evidence" value="ECO:0007669"/>
    <property type="project" value="InterPro"/>
</dbReference>
<dbReference type="Pfam" id="PF00126">
    <property type="entry name" value="HTH_1"/>
    <property type="match status" value="1"/>
</dbReference>
<gene>
    <name evidence="6" type="ORF">EDC46_1089</name>
</gene>
<protein>
    <submittedName>
        <fullName evidence="6">LysR family transcriptional regulator</fullName>
    </submittedName>
</protein>
<comment type="caution">
    <text evidence="6">The sequence shown here is derived from an EMBL/GenBank/DDBJ whole genome shotgun (WGS) entry which is preliminary data.</text>
</comment>
<dbReference type="InterPro" id="IPR058163">
    <property type="entry name" value="LysR-type_TF_proteobact-type"/>
</dbReference>
<sequence>MDRLTAINVFLTVAEIGSFSAAAEKLELSRPMVTRHIALIENWLNTQLFHRTTRHITLTESGKQAVIFCQKIVNLTQSMENELTIQTGELRGTLQIASSVSFGSTHLTNVINQFLAIHPKLNIHLNLSDKAINLVEDQIDLAIRICKEPDELKIARKLSSCRSSLVASPNYLRQYGIPKTPKELISHTCLAHTRINQNKWTFYINGEQQHYKLTNRFSCDDAIALLNATISGSGIAMLPRYLTNNYVADGQLQAVLTDWQLPELSIYAMYSSRHNQPVAIHKLLDFLLKQFNKQDW</sequence>
<dbReference type="Gene3D" id="1.10.10.10">
    <property type="entry name" value="Winged helix-like DNA-binding domain superfamily/Winged helix DNA-binding domain"/>
    <property type="match status" value="1"/>
</dbReference>
<organism evidence="6 7">
    <name type="scientific">Vespertiliibacter pulmonis</name>
    <dbReference type="NCBI Taxonomy" id="1443036"/>
    <lineage>
        <taxon>Bacteria</taxon>
        <taxon>Pseudomonadati</taxon>
        <taxon>Pseudomonadota</taxon>
        <taxon>Gammaproteobacteria</taxon>
        <taxon>Pasteurellales</taxon>
        <taxon>Pasteurellaceae</taxon>
        <taxon>Vespertiliibacter</taxon>
    </lineage>
</organism>
<dbReference type="PANTHER" id="PTHR30537">
    <property type="entry name" value="HTH-TYPE TRANSCRIPTIONAL REGULATOR"/>
    <property type="match status" value="1"/>
</dbReference>
<dbReference type="InterPro" id="IPR036388">
    <property type="entry name" value="WH-like_DNA-bd_sf"/>
</dbReference>
<dbReference type="RefSeq" id="WP_124211251.1">
    <property type="nucleotide sequence ID" value="NZ_CP016615.1"/>
</dbReference>
<dbReference type="Proteomes" id="UP000281691">
    <property type="component" value="Unassembled WGS sequence"/>
</dbReference>
<dbReference type="FunFam" id="1.10.10.10:FF:000001">
    <property type="entry name" value="LysR family transcriptional regulator"/>
    <property type="match status" value="1"/>
</dbReference>
<dbReference type="InterPro" id="IPR036390">
    <property type="entry name" value="WH_DNA-bd_sf"/>
</dbReference>
<evidence type="ECO:0000313" key="6">
    <source>
        <dbReference type="EMBL" id="RPE83884.1"/>
    </source>
</evidence>
<dbReference type="Gene3D" id="3.40.190.290">
    <property type="match status" value="1"/>
</dbReference>
<evidence type="ECO:0000256" key="3">
    <source>
        <dbReference type="ARBA" id="ARBA00023125"/>
    </source>
</evidence>
<dbReference type="PANTHER" id="PTHR30537:SF35">
    <property type="entry name" value="TRANSCRIPTIONAL REGULATORY PROTEIN"/>
    <property type="match status" value="1"/>
</dbReference>
<dbReference type="InterPro" id="IPR005119">
    <property type="entry name" value="LysR_subst-bd"/>
</dbReference>
<proteinExistence type="inferred from homology"/>
<dbReference type="PROSITE" id="PS50931">
    <property type="entry name" value="HTH_LYSR"/>
    <property type="match status" value="1"/>
</dbReference>
<reference evidence="6 7" key="1">
    <citation type="submission" date="2018-11" db="EMBL/GenBank/DDBJ databases">
        <title>Genomic Encyclopedia of Type Strains, Phase IV (KMG-IV): sequencing the most valuable type-strain genomes for metagenomic binning, comparative biology and taxonomic classification.</title>
        <authorList>
            <person name="Goeker M."/>
        </authorList>
    </citation>
    <scope>NUCLEOTIDE SEQUENCE [LARGE SCALE GENOMIC DNA]</scope>
    <source>
        <strain evidence="6 7">DSM 27238</strain>
    </source>
</reference>
<keyword evidence="3" id="KW-0238">DNA-binding</keyword>
<dbReference type="GO" id="GO:0043565">
    <property type="term" value="F:sequence-specific DNA binding"/>
    <property type="evidence" value="ECO:0007669"/>
    <property type="project" value="TreeGrafter"/>
</dbReference>
<dbReference type="SUPFAM" id="SSF46785">
    <property type="entry name" value="Winged helix' DNA-binding domain"/>
    <property type="match status" value="1"/>
</dbReference>
<keyword evidence="4" id="KW-0804">Transcription</keyword>
<dbReference type="SUPFAM" id="SSF53850">
    <property type="entry name" value="Periplasmic binding protein-like II"/>
    <property type="match status" value="1"/>
</dbReference>
<dbReference type="CDD" id="cd08422">
    <property type="entry name" value="PBP2_CrgA_like"/>
    <property type="match status" value="1"/>
</dbReference>
<name>A0A3N4WF56_9PAST</name>
<evidence type="ECO:0000259" key="5">
    <source>
        <dbReference type="PROSITE" id="PS50931"/>
    </source>
</evidence>
<evidence type="ECO:0000313" key="7">
    <source>
        <dbReference type="Proteomes" id="UP000281691"/>
    </source>
</evidence>
<keyword evidence="7" id="KW-1185">Reference proteome</keyword>
<dbReference type="AlphaFoldDB" id="A0A3N4WF56"/>
<dbReference type="InterPro" id="IPR000847">
    <property type="entry name" value="LysR_HTH_N"/>
</dbReference>
<dbReference type="Pfam" id="PF03466">
    <property type="entry name" value="LysR_substrate"/>
    <property type="match status" value="1"/>
</dbReference>